<dbReference type="Gene3D" id="3.30.429.10">
    <property type="entry name" value="Macrophage Migration Inhibitory Factor"/>
    <property type="match status" value="1"/>
</dbReference>
<dbReference type="GO" id="GO:0008704">
    <property type="term" value="F:5-carboxymethyl-2-hydroxymuconate delta-isomerase activity"/>
    <property type="evidence" value="ECO:0007669"/>
    <property type="project" value="InterPro"/>
</dbReference>
<comment type="caution">
    <text evidence="1">The sequence shown here is derived from an EMBL/GenBank/DDBJ whole genome shotgun (WGS) entry which is preliminary data.</text>
</comment>
<dbReference type="PANTHER" id="PTHR37950">
    <property type="entry name" value="4-HYDROXYPHENYLACETATE CATABOLISM PROTEIN"/>
    <property type="match status" value="1"/>
</dbReference>
<evidence type="ECO:0000313" key="1">
    <source>
        <dbReference type="EMBL" id="OAI93942.1"/>
    </source>
</evidence>
<dbReference type="InterPro" id="IPR014347">
    <property type="entry name" value="Tautomerase/MIF_sf"/>
</dbReference>
<sequence length="121" mass="13351">MPQLHLEYSANLRDLDTDKALLRLNSALVVSGQFGDEVDIKSRAVAHETFRVGIAPVERAFVHVKLALLSGRSPEIKRQLSDSLLEALKDVLAVPAGIDTQLCVEILDIDRDSYAKVRFPA</sequence>
<dbReference type="AlphaFoldDB" id="A0A177SSI7"/>
<dbReference type="InterPro" id="IPR004220">
    <property type="entry name" value="5-COMe_2-OHmuconate_Isoase"/>
</dbReference>
<dbReference type="Proteomes" id="UP000077752">
    <property type="component" value="Unassembled WGS sequence"/>
</dbReference>
<dbReference type="SUPFAM" id="SSF55331">
    <property type="entry name" value="Tautomerase/MIF"/>
    <property type="match status" value="1"/>
</dbReference>
<accession>A0A177SSI7</accession>
<dbReference type="Pfam" id="PF02962">
    <property type="entry name" value="CHMI"/>
    <property type="match status" value="1"/>
</dbReference>
<dbReference type="EMBL" id="LUCV01000008">
    <property type="protein sequence ID" value="OAI93942.1"/>
    <property type="molecule type" value="Genomic_DNA"/>
</dbReference>
<protein>
    <submittedName>
        <fullName evidence="1">5-carboxymethyl-2-hydroxymuconate isomerase</fullName>
    </submittedName>
</protein>
<gene>
    <name evidence="1" type="ORF">AYO28_10645</name>
</gene>
<dbReference type="PANTHER" id="PTHR37950:SF1">
    <property type="entry name" value="4-HYDROXYPHENYLACETATE CATABOLISM PROTEIN"/>
    <property type="match status" value="1"/>
</dbReference>
<proteinExistence type="predicted"/>
<name>A0A177SSI7_PSEPU</name>
<organism evidence="1 2">
    <name type="scientific">Pseudomonas putida</name>
    <name type="common">Arthrobacter siderocapsulatus</name>
    <dbReference type="NCBI Taxonomy" id="303"/>
    <lineage>
        <taxon>Bacteria</taxon>
        <taxon>Pseudomonadati</taxon>
        <taxon>Pseudomonadota</taxon>
        <taxon>Gammaproteobacteria</taxon>
        <taxon>Pseudomonadales</taxon>
        <taxon>Pseudomonadaceae</taxon>
        <taxon>Pseudomonas</taxon>
    </lineage>
</organism>
<evidence type="ECO:0000313" key="2">
    <source>
        <dbReference type="Proteomes" id="UP000077752"/>
    </source>
</evidence>
<dbReference type="CDD" id="cd00580">
    <property type="entry name" value="CHMI"/>
    <property type="match status" value="1"/>
</dbReference>
<keyword evidence="1" id="KW-0413">Isomerase</keyword>
<dbReference type="RefSeq" id="WP_064301893.1">
    <property type="nucleotide sequence ID" value="NZ_LUCV01000008.1"/>
</dbReference>
<reference evidence="1 2" key="1">
    <citation type="submission" date="2016-03" db="EMBL/GenBank/DDBJ databases">
        <title>Draft Genome Assembly of Pseudomonas putida strain CBF10-2.</title>
        <authorList>
            <person name="Iyer R.S."/>
            <person name="Damania A."/>
        </authorList>
    </citation>
    <scope>NUCLEOTIDE SEQUENCE [LARGE SCALE GENOMIC DNA]</scope>
    <source>
        <strain evidence="1 2">CBF10-2</strain>
    </source>
</reference>